<organism evidence="1 2">
    <name type="scientific">Allacma fusca</name>
    <dbReference type="NCBI Taxonomy" id="39272"/>
    <lineage>
        <taxon>Eukaryota</taxon>
        <taxon>Metazoa</taxon>
        <taxon>Ecdysozoa</taxon>
        <taxon>Arthropoda</taxon>
        <taxon>Hexapoda</taxon>
        <taxon>Collembola</taxon>
        <taxon>Symphypleona</taxon>
        <taxon>Sminthuridae</taxon>
        <taxon>Allacma</taxon>
    </lineage>
</organism>
<dbReference type="EMBL" id="CAJVCH010549237">
    <property type="protein sequence ID" value="CAG7828872.1"/>
    <property type="molecule type" value="Genomic_DNA"/>
</dbReference>
<evidence type="ECO:0000313" key="2">
    <source>
        <dbReference type="Proteomes" id="UP000708208"/>
    </source>
</evidence>
<keyword evidence="2" id="KW-1185">Reference proteome</keyword>
<feature type="non-terminal residue" evidence="1">
    <location>
        <position position="1"/>
    </location>
</feature>
<reference evidence="1" key="1">
    <citation type="submission" date="2021-06" db="EMBL/GenBank/DDBJ databases">
        <authorList>
            <person name="Hodson N. C."/>
            <person name="Mongue J. A."/>
            <person name="Jaron S. K."/>
        </authorList>
    </citation>
    <scope>NUCLEOTIDE SEQUENCE</scope>
</reference>
<dbReference type="Proteomes" id="UP000708208">
    <property type="component" value="Unassembled WGS sequence"/>
</dbReference>
<protein>
    <submittedName>
        <fullName evidence="1">Uncharacterized protein</fullName>
    </submittedName>
</protein>
<gene>
    <name evidence="1" type="ORF">AFUS01_LOCUS38770</name>
</gene>
<dbReference type="AlphaFoldDB" id="A0A8J2L6A9"/>
<comment type="caution">
    <text evidence="1">The sequence shown here is derived from an EMBL/GenBank/DDBJ whole genome shotgun (WGS) entry which is preliminary data.</text>
</comment>
<evidence type="ECO:0000313" key="1">
    <source>
        <dbReference type="EMBL" id="CAG7828872.1"/>
    </source>
</evidence>
<sequence length="48" mass="5498">MQIYLLSYNIPNYISKSCFYRELIKLASYRSSAVNLLNLSIRGFCSGS</sequence>
<proteinExistence type="predicted"/>
<name>A0A8J2L6A9_9HEXA</name>
<accession>A0A8J2L6A9</accession>